<dbReference type="AlphaFoldDB" id="A0A7W6CKH1"/>
<comment type="caution">
    <text evidence="2">The sequence shown here is derived from an EMBL/GenBank/DDBJ whole genome shotgun (WGS) entry which is preliminary data.</text>
</comment>
<sequence>MFILLSCVGIIWVVRCDPKKPHYRLPAIATVVGPLIALVIALTKLR</sequence>
<evidence type="ECO:0000313" key="2">
    <source>
        <dbReference type="EMBL" id="MBB3956299.1"/>
    </source>
</evidence>
<name>A0A7W6CKH1_9SPHN</name>
<evidence type="ECO:0000256" key="1">
    <source>
        <dbReference type="SAM" id="Phobius"/>
    </source>
</evidence>
<keyword evidence="1" id="KW-0472">Membrane</keyword>
<dbReference type="Proteomes" id="UP000548867">
    <property type="component" value="Unassembled WGS sequence"/>
</dbReference>
<protein>
    <submittedName>
        <fullName evidence="2">Uncharacterized protein</fullName>
    </submittedName>
</protein>
<accession>A0A7W6CKH1</accession>
<keyword evidence="3" id="KW-1185">Reference proteome</keyword>
<keyword evidence="1" id="KW-1133">Transmembrane helix</keyword>
<reference evidence="2 3" key="1">
    <citation type="submission" date="2020-08" db="EMBL/GenBank/DDBJ databases">
        <title>Genomic Encyclopedia of Type Strains, Phase IV (KMG-IV): sequencing the most valuable type-strain genomes for metagenomic binning, comparative biology and taxonomic classification.</title>
        <authorList>
            <person name="Goeker M."/>
        </authorList>
    </citation>
    <scope>NUCLEOTIDE SEQUENCE [LARGE SCALE GENOMIC DNA]</scope>
    <source>
        <strain evidence="2 3">DSM 27057</strain>
    </source>
</reference>
<evidence type="ECO:0000313" key="3">
    <source>
        <dbReference type="Proteomes" id="UP000548867"/>
    </source>
</evidence>
<feature type="transmembrane region" description="Helical" evidence="1">
    <location>
        <begin position="26"/>
        <end position="45"/>
    </location>
</feature>
<keyword evidence="1" id="KW-0812">Transmembrane</keyword>
<organism evidence="2 3">
    <name type="scientific">Novosphingobium sediminicola</name>
    <dbReference type="NCBI Taxonomy" id="563162"/>
    <lineage>
        <taxon>Bacteria</taxon>
        <taxon>Pseudomonadati</taxon>
        <taxon>Pseudomonadota</taxon>
        <taxon>Alphaproteobacteria</taxon>
        <taxon>Sphingomonadales</taxon>
        <taxon>Sphingomonadaceae</taxon>
        <taxon>Novosphingobium</taxon>
    </lineage>
</organism>
<gene>
    <name evidence="2" type="ORF">GGR38_003262</name>
</gene>
<dbReference type="EMBL" id="JACIDX010000013">
    <property type="protein sequence ID" value="MBB3956299.1"/>
    <property type="molecule type" value="Genomic_DNA"/>
</dbReference>
<proteinExistence type="predicted"/>